<evidence type="ECO:0000256" key="2">
    <source>
        <dbReference type="ARBA" id="ARBA00022741"/>
    </source>
</evidence>
<dbReference type="InterPro" id="IPR052032">
    <property type="entry name" value="ATP-dep_AA_Ligase"/>
</dbReference>
<accession>A0A2H0UHI8</accession>
<reference evidence="7" key="1">
    <citation type="submission" date="2017-09" db="EMBL/GenBank/DDBJ databases">
        <title>Depth-based differentiation of microbial function through sediment-hosted aquifers and enrichment of novel symbionts in the deep terrestrial subsurface.</title>
        <authorList>
            <person name="Probst A.J."/>
            <person name="Ladd B."/>
            <person name="Jarett J.K."/>
            <person name="Geller-Mcgrath D.E."/>
            <person name="Sieber C.M.K."/>
            <person name="Emerson J.B."/>
            <person name="Anantharaman K."/>
            <person name="Thomas B.C."/>
            <person name="Malmstrom R."/>
            <person name="Stieglmeier M."/>
            <person name="Klingl A."/>
            <person name="Woyke T."/>
            <person name="Ryan C.M."/>
            <person name="Banfield J.F."/>
        </authorList>
    </citation>
    <scope>NUCLEOTIDE SEQUENCE [LARGE SCALE GENOMIC DNA]</scope>
</reference>
<keyword evidence="2 4" id="KW-0547">Nucleotide-binding</keyword>
<organism evidence="6 7">
    <name type="scientific">Candidatus Kaiserbacteria bacterium CG10_big_fil_rev_8_21_14_0_10_44_10</name>
    <dbReference type="NCBI Taxonomy" id="1974606"/>
    <lineage>
        <taxon>Bacteria</taxon>
        <taxon>Candidatus Kaiseribacteriota</taxon>
    </lineage>
</organism>
<comment type="caution">
    <text evidence="6">The sequence shown here is derived from an EMBL/GenBank/DDBJ whole genome shotgun (WGS) entry which is preliminary data.</text>
</comment>
<dbReference type="SUPFAM" id="SSF56059">
    <property type="entry name" value="Glutathione synthetase ATP-binding domain-like"/>
    <property type="match status" value="1"/>
</dbReference>
<dbReference type="PROSITE" id="PS50975">
    <property type="entry name" value="ATP_GRASP"/>
    <property type="match status" value="1"/>
</dbReference>
<sequence>MAKKKKNIIAYVSKIPAEAISDIRAYEKQTGERYRIMLIENSVRNLKKGQTGASFDGVDIVLSVDFGSDSALQEALAPYQEELCAITSRAESYLNDFIKIIPFVPYLYTPTPESLQWASDKRLMRRHFKVYDSAITPKYTLVKNAEDEELDRIINQVGLPMIIKPTNLAQSLLIHVCHHKEELRQTVKYVLKSIEKTYEEYGRTERPRIIAEQYLEGLQYSIDAYVSARGKVTCCPLVRQKTGHDIGRDDFFGYLQSTPTALSSESVKRAENVAKDGVHALGLRNTTVHVELMRVDNDWKIIEIGARIGGFRTQLHRLSCGINHGMNDVLVRMGKQPVVPRRCRRFAAAMKYYAKEEGEIVSILGVKKIEKLASFHKIEMRKKRGDKSIFAKNGGGAVFVLYLVNDLRSELLADIRRVEATVKVKVIKV</sequence>
<dbReference type="Proteomes" id="UP000229612">
    <property type="component" value="Unassembled WGS sequence"/>
</dbReference>
<dbReference type="Pfam" id="PF13535">
    <property type="entry name" value="ATP-grasp_4"/>
    <property type="match status" value="1"/>
</dbReference>
<evidence type="ECO:0000256" key="4">
    <source>
        <dbReference type="PROSITE-ProRule" id="PRU00409"/>
    </source>
</evidence>
<name>A0A2H0UHI8_9BACT</name>
<proteinExistence type="predicted"/>
<dbReference type="PANTHER" id="PTHR43585:SF2">
    <property type="entry name" value="ATP-GRASP ENZYME FSQD"/>
    <property type="match status" value="1"/>
</dbReference>
<dbReference type="Gene3D" id="3.30.470.20">
    <property type="entry name" value="ATP-grasp fold, B domain"/>
    <property type="match status" value="1"/>
</dbReference>
<dbReference type="GO" id="GO:0016874">
    <property type="term" value="F:ligase activity"/>
    <property type="evidence" value="ECO:0007669"/>
    <property type="project" value="UniProtKB-KW"/>
</dbReference>
<evidence type="ECO:0000313" key="6">
    <source>
        <dbReference type="EMBL" id="PIR85840.1"/>
    </source>
</evidence>
<protein>
    <recommendedName>
        <fullName evidence="5">ATP-grasp domain-containing protein</fullName>
    </recommendedName>
</protein>
<feature type="domain" description="ATP-grasp" evidence="5">
    <location>
        <begin position="126"/>
        <end position="335"/>
    </location>
</feature>
<gene>
    <name evidence="6" type="ORF">COU14_02190</name>
</gene>
<dbReference type="InterPro" id="IPR011761">
    <property type="entry name" value="ATP-grasp"/>
</dbReference>
<evidence type="ECO:0000256" key="3">
    <source>
        <dbReference type="ARBA" id="ARBA00022840"/>
    </source>
</evidence>
<evidence type="ECO:0000313" key="7">
    <source>
        <dbReference type="Proteomes" id="UP000229612"/>
    </source>
</evidence>
<evidence type="ECO:0000259" key="5">
    <source>
        <dbReference type="PROSITE" id="PS50975"/>
    </source>
</evidence>
<keyword evidence="3 4" id="KW-0067">ATP-binding</keyword>
<dbReference type="GO" id="GO:0005524">
    <property type="term" value="F:ATP binding"/>
    <property type="evidence" value="ECO:0007669"/>
    <property type="project" value="UniProtKB-UniRule"/>
</dbReference>
<dbReference type="EMBL" id="PFBG01000024">
    <property type="protein sequence ID" value="PIR85840.1"/>
    <property type="molecule type" value="Genomic_DNA"/>
</dbReference>
<dbReference type="AlphaFoldDB" id="A0A2H0UHI8"/>
<dbReference type="PANTHER" id="PTHR43585">
    <property type="entry name" value="FUMIPYRROLE BIOSYNTHESIS PROTEIN C"/>
    <property type="match status" value="1"/>
</dbReference>
<evidence type="ECO:0000256" key="1">
    <source>
        <dbReference type="ARBA" id="ARBA00022598"/>
    </source>
</evidence>
<dbReference type="GO" id="GO:0046872">
    <property type="term" value="F:metal ion binding"/>
    <property type="evidence" value="ECO:0007669"/>
    <property type="project" value="InterPro"/>
</dbReference>
<keyword evidence="1" id="KW-0436">Ligase</keyword>